<sequence>MRYTLKRVSKSKMELKSPKLCSKSKSPILKGVSKSKKGLKSPKLCLKSRNPILLKSKTPTITDLHCTSSKRSSQLENSTNILMSKMLRKNAFKLKKPIVLLKRLSDIIKVTSSSSLPRISIHINDQFSNSNINISQKIFDAIFNHSQTISHDKLKQINIPYKSQTHFLETSPHNKMIRTFDNVSTAFMEPFTSSTPKEKGIFNRTNNKRNTKQISYNDDTTYELNEQCSTLNVQKSIASTTEEKQGEVKKDDTYELIEPKTPNLRKKLYKKQRTEYENFDQKIRKKDAKVCFTNCSLDYKYNSSLADHNKQKKLNNVKNNSSNNSSKKNIMKSLTRDFSKKSNSIPEIVVTTPSRNQIPDSKPATTKKVPNFAKIHKKIFAKAESIIDARKRVIDRYTELTTRNEKTNSQGENQLSNTLNKNFFNQFKLKIRKLEATDCIMRNNTLRVTRNKEQSRAVLKGVRTNRRFELQMNFRNMNQ</sequence>
<dbReference type="AlphaFoldDB" id="A0A6J3LM89"/>
<dbReference type="RefSeq" id="XP_033366309.1">
    <property type="nucleotide sequence ID" value="XM_033510418.1"/>
</dbReference>
<keyword evidence="1" id="KW-1185">Reference proteome</keyword>
<dbReference type="KEGG" id="bvk:117243169"/>
<evidence type="ECO:0000313" key="3">
    <source>
        <dbReference type="RefSeq" id="XP_033366310.1"/>
    </source>
</evidence>
<proteinExistence type="predicted"/>
<accession>A0A6J3LM89</accession>
<dbReference type="RefSeq" id="XP_033366310.1">
    <property type="nucleotide sequence ID" value="XM_033510419.1"/>
</dbReference>
<name>A0A6J3LM89_9HYME</name>
<dbReference type="GeneID" id="117243169"/>
<evidence type="ECO:0000313" key="2">
    <source>
        <dbReference type="RefSeq" id="XP_033366309.1"/>
    </source>
</evidence>
<organism evidence="1 3">
    <name type="scientific">Bombus vosnesenskii</name>
    <dbReference type="NCBI Taxonomy" id="207650"/>
    <lineage>
        <taxon>Eukaryota</taxon>
        <taxon>Metazoa</taxon>
        <taxon>Ecdysozoa</taxon>
        <taxon>Arthropoda</taxon>
        <taxon>Hexapoda</taxon>
        <taxon>Insecta</taxon>
        <taxon>Pterygota</taxon>
        <taxon>Neoptera</taxon>
        <taxon>Endopterygota</taxon>
        <taxon>Hymenoptera</taxon>
        <taxon>Apocrita</taxon>
        <taxon>Aculeata</taxon>
        <taxon>Apoidea</taxon>
        <taxon>Anthophila</taxon>
        <taxon>Apidae</taxon>
        <taxon>Bombus</taxon>
        <taxon>Pyrobombus</taxon>
    </lineage>
</organism>
<reference evidence="2 3" key="1">
    <citation type="submission" date="2025-04" db="UniProtKB">
        <authorList>
            <consortium name="RefSeq"/>
        </authorList>
    </citation>
    <scope>IDENTIFICATION</scope>
    <source>
        <tissue evidence="2 3">Muscle</tissue>
    </source>
</reference>
<gene>
    <name evidence="2 3" type="primary">LOC117243169</name>
</gene>
<evidence type="ECO:0000313" key="1">
    <source>
        <dbReference type="Proteomes" id="UP000504631"/>
    </source>
</evidence>
<dbReference type="Proteomes" id="UP000504631">
    <property type="component" value="Unplaced"/>
</dbReference>
<protein>
    <submittedName>
        <fullName evidence="2 3">Uncharacterized protein LOC117243169</fullName>
    </submittedName>
</protein>